<dbReference type="AlphaFoldDB" id="A0A6P2T683"/>
<proteinExistence type="predicted"/>
<reference evidence="1 2" key="1">
    <citation type="submission" date="2019-09" db="EMBL/GenBank/DDBJ databases">
        <authorList>
            <person name="Depoorter E."/>
        </authorList>
    </citation>
    <scope>NUCLEOTIDE SEQUENCE [LARGE SCALE GENOMIC DNA]</scope>
    <source>
        <strain evidence="1">LMG 23254</strain>
    </source>
</reference>
<organism evidence="1 2">
    <name type="scientific">Burkholderia lata (strain ATCC 17760 / DSM 23089 / LMG 22485 / NCIMB 9086 / R18194 / 383)</name>
    <dbReference type="NCBI Taxonomy" id="482957"/>
    <lineage>
        <taxon>Bacteria</taxon>
        <taxon>Pseudomonadati</taxon>
        <taxon>Pseudomonadota</taxon>
        <taxon>Betaproteobacteria</taxon>
        <taxon>Burkholderiales</taxon>
        <taxon>Burkholderiaceae</taxon>
        <taxon>Burkholderia</taxon>
        <taxon>Burkholderia cepacia complex</taxon>
    </lineage>
</organism>
<dbReference type="PANTHER" id="PTHR35004">
    <property type="entry name" value="TRANSPOSASE RV3428C-RELATED"/>
    <property type="match status" value="1"/>
</dbReference>
<protein>
    <submittedName>
        <fullName evidence="1">Integrase catalytic region</fullName>
    </submittedName>
</protein>
<evidence type="ECO:0000313" key="1">
    <source>
        <dbReference type="EMBL" id="VWC53059.1"/>
    </source>
</evidence>
<gene>
    <name evidence="1" type="ORF">BLA23254_08100</name>
</gene>
<evidence type="ECO:0000313" key="2">
    <source>
        <dbReference type="Proteomes" id="UP000494218"/>
    </source>
</evidence>
<dbReference type="Proteomes" id="UP000494218">
    <property type="component" value="Unassembled WGS sequence"/>
</dbReference>
<accession>A0A6P2T683</accession>
<dbReference type="EMBL" id="CABVPW010000115">
    <property type="protein sequence ID" value="VWC53059.1"/>
    <property type="molecule type" value="Genomic_DNA"/>
</dbReference>
<name>A0A6P2T683_BURL3</name>
<dbReference type="PANTHER" id="PTHR35004:SF7">
    <property type="entry name" value="INTEGRASE PROTEIN"/>
    <property type="match status" value="1"/>
</dbReference>
<sequence length="135" mass="15852">MRYAARLGHYGIEGMRNNRSLDHENGSVESSYRYLKEAVDRALMQRGPRDFADCTSFDKFVREVVMHRNRLNAAVFRIERAQLQDLPERRTTDFVEEEALVTRRSTFSVRGILYSAPSRLIGHRLKVRLYSDRLD</sequence>